<keyword evidence="7 10" id="KW-0675">Receptor</keyword>
<sequence length="612" mass="69259">MITASHFSAGFLKVLNHSIRTHHCDVLSLICFQWMKMGNSKEEMFNQSDYDYNDTYYDIDFDNQFEGPCLYWNTHSVELMVIPYAHIIICILGFIGNSLVIVTYAFYKSTKSMTDVYLLNVAIADLLFVVTLPLIVYNQMWAWPMGPVACKLLRGSYSVNLYSGMLLLACVSADRYIAIVHASRNFRLRLLPYSRLICVVVWASALLLSVPTFYFYSWYQPSHIMYAFMEEEDRNQASGPPQYICELRFTDTTTALNTKMAVPSTQLALGFFLPLLVMICCYAAVIGTLCKARNFQRHKAMRVVLAVVAVFIVCHLPYNVTLLYDTANMFKLQSCEESDILQATKTVTQTVAYLHCCLNPVLYAFVGVNFRNHFRRLFQDLWCLGKKSRKFPPTPKDPESFLLDPKILESYLPDPKIQKILKVTSYTQRSRKFPSRPKDPEISLLDPKIQKVTSYTQRSRKFPSRPKDPESSLLDPKIQKGGSIIMLAAVAMVPLHIPRCHVTSCYALPGPATSYYVLLCSAVPCYVLLRPATLCQCPATVLLGLLPASLLCSAVPILCCALRCLLVATASARSCYVLLRSARSCYVLLRSARSCYVLLRSARSCYVLRCLA</sequence>
<evidence type="ECO:0000256" key="12">
    <source>
        <dbReference type="SAM" id="Phobius"/>
    </source>
</evidence>
<dbReference type="InterPro" id="IPR000355">
    <property type="entry name" value="Chemokine_rcpt"/>
</dbReference>
<feature type="transmembrane region" description="Helical" evidence="12">
    <location>
        <begin position="512"/>
        <end position="529"/>
    </location>
</feature>
<evidence type="ECO:0000313" key="15">
    <source>
        <dbReference type="Proteomes" id="UP000327493"/>
    </source>
</evidence>
<feature type="transmembrane region" description="Helical" evidence="12">
    <location>
        <begin position="157"/>
        <end position="178"/>
    </location>
</feature>
<keyword evidence="9 10" id="KW-0807">Transducer</keyword>
<evidence type="ECO:0000256" key="8">
    <source>
        <dbReference type="ARBA" id="ARBA00023180"/>
    </source>
</evidence>
<name>A0A5J5DBV5_9PERO</name>
<protein>
    <recommendedName>
        <fullName evidence="13">G-protein coupled receptors family 1 profile domain-containing protein</fullName>
    </recommendedName>
</protein>
<dbReference type="AlphaFoldDB" id="A0A5J5DBV5"/>
<comment type="subcellular location">
    <subcellularLocation>
        <location evidence="1">Cell membrane</location>
        <topology evidence="1">Multi-pass membrane protein</topology>
    </subcellularLocation>
</comment>
<accession>A0A5J5DBV5</accession>
<keyword evidence="2" id="KW-1003">Cell membrane</keyword>
<dbReference type="PANTHER" id="PTHR10489:SF611">
    <property type="entry name" value="C-C CHEMOKINE RECEPTOR TYPE 6"/>
    <property type="match status" value="1"/>
</dbReference>
<dbReference type="Proteomes" id="UP000327493">
    <property type="component" value="Chromosome 7"/>
</dbReference>
<dbReference type="InterPro" id="IPR017452">
    <property type="entry name" value="GPCR_Rhodpsn_7TM"/>
</dbReference>
<dbReference type="GO" id="GO:0007204">
    <property type="term" value="P:positive regulation of cytosolic calcium ion concentration"/>
    <property type="evidence" value="ECO:0007669"/>
    <property type="project" value="TreeGrafter"/>
</dbReference>
<dbReference type="InterPro" id="IPR050119">
    <property type="entry name" value="CCR1-9-like"/>
</dbReference>
<evidence type="ECO:0000256" key="5">
    <source>
        <dbReference type="ARBA" id="ARBA00023040"/>
    </source>
</evidence>
<dbReference type="Pfam" id="PF00001">
    <property type="entry name" value="7tm_1"/>
    <property type="match status" value="1"/>
</dbReference>
<feature type="region of interest" description="Disordered" evidence="11">
    <location>
        <begin position="456"/>
        <end position="475"/>
    </location>
</feature>
<dbReference type="GO" id="GO:0019722">
    <property type="term" value="P:calcium-mediated signaling"/>
    <property type="evidence" value="ECO:0007669"/>
    <property type="project" value="TreeGrafter"/>
</dbReference>
<evidence type="ECO:0000256" key="4">
    <source>
        <dbReference type="ARBA" id="ARBA00022989"/>
    </source>
</evidence>
<feature type="transmembrane region" description="Helical" evidence="12">
    <location>
        <begin position="267"/>
        <end position="290"/>
    </location>
</feature>
<dbReference type="GO" id="GO:0019957">
    <property type="term" value="F:C-C chemokine binding"/>
    <property type="evidence" value="ECO:0007669"/>
    <property type="project" value="TreeGrafter"/>
</dbReference>
<keyword evidence="6 12" id="KW-0472">Membrane</keyword>
<feature type="transmembrane region" description="Helical" evidence="12">
    <location>
        <begin position="116"/>
        <end position="137"/>
    </location>
</feature>
<dbReference type="GO" id="GO:0060326">
    <property type="term" value="P:cell chemotaxis"/>
    <property type="evidence" value="ECO:0007669"/>
    <property type="project" value="TreeGrafter"/>
</dbReference>
<dbReference type="FunFam" id="1.20.1070.10:FF:000035">
    <property type="entry name" value="C-C chemokine receptor type 6"/>
    <property type="match status" value="1"/>
</dbReference>
<keyword evidence="15" id="KW-1185">Reference proteome</keyword>
<dbReference type="PRINTS" id="PR00657">
    <property type="entry name" value="CCCHEMOKINER"/>
</dbReference>
<evidence type="ECO:0000256" key="3">
    <source>
        <dbReference type="ARBA" id="ARBA00022692"/>
    </source>
</evidence>
<dbReference type="PROSITE" id="PS50262">
    <property type="entry name" value="G_PROTEIN_RECEP_F1_2"/>
    <property type="match status" value="1"/>
</dbReference>
<evidence type="ECO:0000313" key="14">
    <source>
        <dbReference type="EMBL" id="KAA8591209.1"/>
    </source>
</evidence>
<evidence type="ECO:0000256" key="9">
    <source>
        <dbReference type="ARBA" id="ARBA00023224"/>
    </source>
</evidence>
<comment type="similarity">
    <text evidence="10">Belongs to the G-protein coupled receptor 1 family.</text>
</comment>
<comment type="caution">
    <text evidence="14">The sequence shown here is derived from an EMBL/GenBank/DDBJ whole genome shotgun (WGS) entry which is preliminary data.</text>
</comment>
<dbReference type="EMBL" id="VOFY01000007">
    <property type="protein sequence ID" value="KAA8591209.1"/>
    <property type="molecule type" value="Genomic_DNA"/>
</dbReference>
<dbReference type="PROSITE" id="PS00237">
    <property type="entry name" value="G_PROTEIN_RECEP_F1_1"/>
    <property type="match status" value="1"/>
</dbReference>
<proteinExistence type="inferred from homology"/>
<keyword evidence="3 10" id="KW-0812">Transmembrane</keyword>
<evidence type="ECO:0000259" key="13">
    <source>
        <dbReference type="PROSITE" id="PS50262"/>
    </source>
</evidence>
<evidence type="ECO:0000256" key="6">
    <source>
        <dbReference type="ARBA" id="ARBA00023136"/>
    </source>
</evidence>
<dbReference type="InterPro" id="IPR000276">
    <property type="entry name" value="GPCR_Rhodpsn"/>
</dbReference>
<feature type="transmembrane region" description="Helical" evidence="12">
    <location>
        <begin position="190"/>
        <end position="216"/>
    </location>
</feature>
<keyword evidence="4 12" id="KW-1133">Transmembrane helix</keyword>
<feature type="transmembrane region" description="Helical" evidence="12">
    <location>
        <begin position="351"/>
        <end position="370"/>
    </location>
</feature>
<dbReference type="Gene3D" id="1.20.1070.10">
    <property type="entry name" value="Rhodopsin 7-helix transmembrane proteins"/>
    <property type="match status" value="1"/>
</dbReference>
<keyword evidence="5 10" id="KW-0297">G-protein coupled receptor</keyword>
<dbReference type="PRINTS" id="PR00237">
    <property type="entry name" value="GPCRRHODOPSN"/>
</dbReference>
<feature type="transmembrane region" description="Helical" evidence="12">
    <location>
        <begin position="81"/>
        <end position="107"/>
    </location>
</feature>
<dbReference type="PANTHER" id="PTHR10489">
    <property type="entry name" value="CELL ADHESION MOLECULE"/>
    <property type="match status" value="1"/>
</dbReference>
<evidence type="ECO:0000256" key="2">
    <source>
        <dbReference type="ARBA" id="ARBA00022475"/>
    </source>
</evidence>
<organism evidence="14 15">
    <name type="scientific">Etheostoma spectabile</name>
    <name type="common">orangethroat darter</name>
    <dbReference type="NCBI Taxonomy" id="54343"/>
    <lineage>
        <taxon>Eukaryota</taxon>
        <taxon>Metazoa</taxon>
        <taxon>Chordata</taxon>
        <taxon>Craniata</taxon>
        <taxon>Vertebrata</taxon>
        <taxon>Euteleostomi</taxon>
        <taxon>Actinopterygii</taxon>
        <taxon>Neopterygii</taxon>
        <taxon>Teleostei</taxon>
        <taxon>Neoteleostei</taxon>
        <taxon>Acanthomorphata</taxon>
        <taxon>Eupercaria</taxon>
        <taxon>Perciformes</taxon>
        <taxon>Percoidei</taxon>
        <taxon>Percidae</taxon>
        <taxon>Etheostomatinae</taxon>
        <taxon>Etheostoma</taxon>
    </lineage>
</organism>
<evidence type="ECO:0000256" key="1">
    <source>
        <dbReference type="ARBA" id="ARBA00004651"/>
    </source>
</evidence>
<evidence type="ECO:0000256" key="11">
    <source>
        <dbReference type="SAM" id="MobiDB-lite"/>
    </source>
</evidence>
<gene>
    <name evidence="14" type="ORF">FQN60_002152</name>
</gene>
<feature type="domain" description="G-protein coupled receptors family 1 profile" evidence="13">
    <location>
        <begin position="96"/>
        <end position="363"/>
    </location>
</feature>
<reference evidence="14 15" key="1">
    <citation type="submission" date="2019-08" db="EMBL/GenBank/DDBJ databases">
        <title>A chromosome-level genome assembly, high-density linkage maps, and genome scans reveal the genomic architecture of hybrid incompatibilities underlying speciation via character displacement in darters (Percidae: Etheostominae).</title>
        <authorList>
            <person name="Moran R.L."/>
            <person name="Catchen J.M."/>
            <person name="Fuller R.C."/>
        </authorList>
    </citation>
    <scope>NUCLEOTIDE SEQUENCE [LARGE SCALE GENOMIC DNA]</scope>
    <source>
        <strain evidence="14">EspeVRDwgs_2016</strain>
        <tissue evidence="14">Muscle</tissue>
    </source>
</reference>
<feature type="non-terminal residue" evidence="14">
    <location>
        <position position="612"/>
    </location>
</feature>
<keyword evidence="8" id="KW-0325">Glycoprotein</keyword>
<feature type="transmembrane region" description="Helical" evidence="12">
    <location>
        <begin position="541"/>
        <end position="568"/>
    </location>
</feature>
<dbReference type="GO" id="GO:0016493">
    <property type="term" value="F:C-C chemokine receptor activity"/>
    <property type="evidence" value="ECO:0007669"/>
    <property type="project" value="TreeGrafter"/>
</dbReference>
<dbReference type="SUPFAM" id="SSF81321">
    <property type="entry name" value="Family A G protein-coupled receptor-like"/>
    <property type="match status" value="1"/>
</dbReference>
<evidence type="ECO:0000256" key="10">
    <source>
        <dbReference type="RuleBase" id="RU000688"/>
    </source>
</evidence>
<dbReference type="GO" id="GO:0009897">
    <property type="term" value="C:external side of plasma membrane"/>
    <property type="evidence" value="ECO:0007669"/>
    <property type="project" value="TreeGrafter"/>
</dbReference>
<feature type="transmembrane region" description="Helical" evidence="12">
    <location>
        <begin position="302"/>
        <end position="324"/>
    </location>
</feature>
<dbReference type="GO" id="GO:0006955">
    <property type="term" value="P:immune response"/>
    <property type="evidence" value="ECO:0007669"/>
    <property type="project" value="TreeGrafter"/>
</dbReference>
<evidence type="ECO:0000256" key="7">
    <source>
        <dbReference type="ARBA" id="ARBA00023170"/>
    </source>
</evidence>